<name>A0A838XHX4_9HYPH</name>
<keyword evidence="4" id="KW-1185">Reference proteome</keyword>
<reference evidence="3 4" key="2">
    <citation type="submission" date="2020-08" db="EMBL/GenBank/DDBJ databases">
        <title>Stappia taiwanensis sp. nov., isolated from a coastal thermal spring.</title>
        <authorList>
            <person name="Kampfer P."/>
        </authorList>
    </citation>
    <scope>NUCLEOTIDE SEQUENCE [LARGE SCALE GENOMIC DNA]</scope>
    <source>
        <strain evidence="3 4">DSM 23284</strain>
    </source>
</reference>
<dbReference type="RefSeq" id="WP_181758374.1">
    <property type="nucleotide sequence ID" value="NZ_BMCR01000001.1"/>
</dbReference>
<keyword evidence="2" id="KW-0378">Hydrolase</keyword>
<organism evidence="3 4">
    <name type="scientific">Stappia taiwanensis</name>
    <dbReference type="NCBI Taxonomy" id="992267"/>
    <lineage>
        <taxon>Bacteria</taxon>
        <taxon>Pseudomonadati</taxon>
        <taxon>Pseudomonadota</taxon>
        <taxon>Alphaproteobacteria</taxon>
        <taxon>Hyphomicrobiales</taxon>
        <taxon>Stappiaceae</taxon>
        <taxon>Stappia</taxon>
    </lineage>
</organism>
<dbReference type="AlphaFoldDB" id="A0A838XHX4"/>
<protein>
    <submittedName>
        <fullName evidence="3">Acyl-CoA thioesterase</fullName>
    </submittedName>
</protein>
<dbReference type="CDD" id="cd00586">
    <property type="entry name" value="4HBT"/>
    <property type="match status" value="1"/>
</dbReference>
<reference evidence="3 4" key="1">
    <citation type="submission" date="2020-07" db="EMBL/GenBank/DDBJ databases">
        <authorList>
            <person name="Li M."/>
        </authorList>
    </citation>
    <scope>NUCLEOTIDE SEQUENCE [LARGE SCALE GENOMIC DNA]</scope>
    <source>
        <strain evidence="3 4">DSM 23284</strain>
    </source>
</reference>
<dbReference type="PANTHER" id="PTHR31793:SF27">
    <property type="entry name" value="NOVEL THIOESTERASE SUPERFAMILY DOMAIN AND SAPOSIN A-TYPE DOMAIN CONTAINING PROTEIN (0610012H03RIK)"/>
    <property type="match status" value="1"/>
</dbReference>
<dbReference type="SUPFAM" id="SSF54637">
    <property type="entry name" value="Thioesterase/thiol ester dehydrase-isomerase"/>
    <property type="match status" value="1"/>
</dbReference>
<evidence type="ECO:0000256" key="1">
    <source>
        <dbReference type="ARBA" id="ARBA00005953"/>
    </source>
</evidence>
<accession>A0A838XHX4</accession>
<sequence length="147" mass="16658">MSEKAAPLHRDAFQVFRTIPTRWMDVDTYGHVNNVEYLSYFDTAVNGWLIENGVLDPATSRQVFLVVDTRCSYFSELVFPDLVHAGLKVTRLGRSSVSYRIALFRGEVETASAQGTFVHVQVDKQSRQPTPIIGDRRALLETIQEHS</sequence>
<proteinExistence type="inferred from homology"/>
<dbReference type="InterPro" id="IPR050563">
    <property type="entry name" value="4-hydroxybenzoyl-CoA_TE"/>
</dbReference>
<dbReference type="GO" id="GO:0047617">
    <property type="term" value="F:fatty acyl-CoA hydrolase activity"/>
    <property type="evidence" value="ECO:0007669"/>
    <property type="project" value="TreeGrafter"/>
</dbReference>
<dbReference type="Gene3D" id="3.10.129.10">
    <property type="entry name" value="Hotdog Thioesterase"/>
    <property type="match status" value="1"/>
</dbReference>
<evidence type="ECO:0000313" key="3">
    <source>
        <dbReference type="EMBL" id="MBA4610185.1"/>
    </source>
</evidence>
<dbReference type="InterPro" id="IPR029069">
    <property type="entry name" value="HotDog_dom_sf"/>
</dbReference>
<dbReference type="Pfam" id="PF13279">
    <property type="entry name" value="4HBT_2"/>
    <property type="match status" value="1"/>
</dbReference>
<gene>
    <name evidence="3" type="ORF">H1W37_00865</name>
</gene>
<comment type="similarity">
    <text evidence="1">Belongs to the 4-hydroxybenzoyl-CoA thioesterase family.</text>
</comment>
<dbReference type="EMBL" id="JACEON010000001">
    <property type="protein sequence ID" value="MBA4610185.1"/>
    <property type="molecule type" value="Genomic_DNA"/>
</dbReference>
<comment type="caution">
    <text evidence="3">The sequence shown here is derived from an EMBL/GenBank/DDBJ whole genome shotgun (WGS) entry which is preliminary data.</text>
</comment>
<dbReference type="PANTHER" id="PTHR31793">
    <property type="entry name" value="4-HYDROXYBENZOYL-COA THIOESTERASE FAMILY MEMBER"/>
    <property type="match status" value="1"/>
</dbReference>
<evidence type="ECO:0000313" key="4">
    <source>
        <dbReference type="Proteomes" id="UP000559404"/>
    </source>
</evidence>
<dbReference type="Proteomes" id="UP000559404">
    <property type="component" value="Unassembled WGS sequence"/>
</dbReference>
<evidence type="ECO:0000256" key="2">
    <source>
        <dbReference type="ARBA" id="ARBA00022801"/>
    </source>
</evidence>